<dbReference type="FunFam" id="1.10.10.10:FF:000018">
    <property type="entry name" value="DNA-binding response regulator ResD"/>
    <property type="match status" value="1"/>
</dbReference>
<dbReference type="InterPro" id="IPR001867">
    <property type="entry name" value="OmpR/PhoB-type_DNA-bd"/>
</dbReference>
<dbReference type="GO" id="GO:0032993">
    <property type="term" value="C:protein-DNA complex"/>
    <property type="evidence" value="ECO:0007669"/>
    <property type="project" value="TreeGrafter"/>
</dbReference>
<evidence type="ECO:0000313" key="12">
    <source>
        <dbReference type="EMBL" id="KXK64591.1"/>
    </source>
</evidence>
<dbReference type="PROSITE" id="PS51755">
    <property type="entry name" value="OMPR_PHOB"/>
    <property type="match status" value="1"/>
</dbReference>
<dbReference type="AlphaFoldDB" id="A0A136Q1M4"/>
<dbReference type="OrthoDB" id="9790442at2"/>
<proteinExistence type="predicted"/>
<dbReference type="InterPro" id="IPR039420">
    <property type="entry name" value="WalR-like"/>
</dbReference>
<dbReference type="EMBL" id="LSZW01000064">
    <property type="protein sequence ID" value="KXK64591.1"/>
    <property type="molecule type" value="Genomic_DNA"/>
</dbReference>
<dbReference type="KEGG" id="cmiu:B1H56_07620"/>
<gene>
    <name evidence="12" type="ORF">HMPREF3293_02671</name>
</gene>
<evidence type="ECO:0000259" key="10">
    <source>
        <dbReference type="PROSITE" id="PS50110"/>
    </source>
</evidence>
<keyword evidence="3" id="KW-0902">Two-component regulatory system</keyword>
<dbReference type="GO" id="GO:0006355">
    <property type="term" value="P:regulation of DNA-templated transcription"/>
    <property type="evidence" value="ECO:0007669"/>
    <property type="project" value="InterPro"/>
</dbReference>
<evidence type="ECO:0000256" key="3">
    <source>
        <dbReference type="ARBA" id="ARBA00023012"/>
    </source>
</evidence>
<dbReference type="PROSITE" id="PS50110">
    <property type="entry name" value="RESPONSE_REGULATORY"/>
    <property type="match status" value="1"/>
</dbReference>
<dbReference type="Gene3D" id="3.40.50.2300">
    <property type="match status" value="1"/>
</dbReference>
<reference evidence="12 13" key="1">
    <citation type="submission" date="2016-02" db="EMBL/GenBank/DDBJ databases">
        <authorList>
            <person name="Wen L."/>
            <person name="He K."/>
            <person name="Yang H."/>
        </authorList>
    </citation>
    <scope>NUCLEOTIDE SEQUENCE [LARGE SCALE GENOMIC DNA]</scope>
    <source>
        <strain evidence="12 13">DSM 22607</strain>
    </source>
</reference>
<feature type="modified residue" description="4-aspartylphosphate" evidence="8">
    <location>
        <position position="53"/>
    </location>
</feature>
<dbReference type="STRING" id="626937.HMPREF3293_02671"/>
<dbReference type="InterPro" id="IPR036388">
    <property type="entry name" value="WH-like_DNA-bd_sf"/>
</dbReference>
<dbReference type="RefSeq" id="WP_066521910.1">
    <property type="nucleotide sequence ID" value="NZ_CABMOF010000006.1"/>
</dbReference>
<evidence type="ECO:0000256" key="4">
    <source>
        <dbReference type="ARBA" id="ARBA00023015"/>
    </source>
</evidence>
<dbReference type="SMART" id="SM00448">
    <property type="entry name" value="REC"/>
    <property type="match status" value="1"/>
</dbReference>
<comment type="function">
    <text evidence="7">May play the central regulatory role in sporulation. It may be an element of the effector pathway responsible for the activation of sporulation genes in response to nutritional stress. Spo0A may act in concert with spo0H (a sigma factor) to control the expression of some genes that are critical to the sporulation process.</text>
</comment>
<dbReference type="Gene3D" id="1.10.10.10">
    <property type="entry name" value="Winged helix-like DNA-binding domain superfamily/Winged helix DNA-binding domain"/>
    <property type="match status" value="1"/>
</dbReference>
<accession>A0A136Q1M4</accession>
<keyword evidence="5 9" id="KW-0238">DNA-binding</keyword>
<dbReference type="GO" id="GO:0000976">
    <property type="term" value="F:transcription cis-regulatory region binding"/>
    <property type="evidence" value="ECO:0007669"/>
    <property type="project" value="TreeGrafter"/>
</dbReference>
<organism evidence="12 13">
    <name type="scientific">Christensenella minuta</name>
    <dbReference type="NCBI Taxonomy" id="626937"/>
    <lineage>
        <taxon>Bacteria</taxon>
        <taxon>Bacillati</taxon>
        <taxon>Bacillota</taxon>
        <taxon>Clostridia</taxon>
        <taxon>Christensenellales</taxon>
        <taxon>Christensenellaceae</taxon>
        <taxon>Christensenella</taxon>
    </lineage>
</organism>
<dbReference type="SUPFAM" id="SSF52172">
    <property type="entry name" value="CheY-like"/>
    <property type="match status" value="1"/>
</dbReference>
<keyword evidence="13" id="KW-1185">Reference proteome</keyword>
<dbReference type="Proteomes" id="UP000070366">
    <property type="component" value="Unassembled WGS sequence"/>
</dbReference>
<evidence type="ECO:0000256" key="9">
    <source>
        <dbReference type="PROSITE-ProRule" id="PRU01091"/>
    </source>
</evidence>
<keyword evidence="6" id="KW-0804">Transcription</keyword>
<protein>
    <recommendedName>
        <fullName evidence="1">Stage 0 sporulation protein A homolog</fullName>
    </recommendedName>
</protein>
<dbReference type="PATRIC" id="fig|626937.4.peg.2632"/>
<evidence type="ECO:0000256" key="5">
    <source>
        <dbReference type="ARBA" id="ARBA00023125"/>
    </source>
</evidence>
<dbReference type="InterPro" id="IPR016032">
    <property type="entry name" value="Sig_transdc_resp-reg_C-effctor"/>
</dbReference>
<keyword evidence="2 8" id="KW-0597">Phosphoprotein</keyword>
<name>A0A136Q1M4_9FIRM</name>
<dbReference type="Pfam" id="PF00486">
    <property type="entry name" value="Trans_reg_C"/>
    <property type="match status" value="1"/>
</dbReference>
<evidence type="ECO:0000256" key="2">
    <source>
        <dbReference type="ARBA" id="ARBA00022553"/>
    </source>
</evidence>
<dbReference type="SUPFAM" id="SSF46894">
    <property type="entry name" value="C-terminal effector domain of the bipartite response regulators"/>
    <property type="match status" value="1"/>
</dbReference>
<dbReference type="GO" id="GO:0000156">
    <property type="term" value="F:phosphorelay response regulator activity"/>
    <property type="evidence" value="ECO:0007669"/>
    <property type="project" value="TreeGrafter"/>
</dbReference>
<dbReference type="PANTHER" id="PTHR48111:SF21">
    <property type="entry name" value="DNA-BINDING DUAL MASTER TRANSCRIPTIONAL REGULATOR RPAA"/>
    <property type="match status" value="1"/>
</dbReference>
<evidence type="ECO:0000256" key="8">
    <source>
        <dbReference type="PROSITE-ProRule" id="PRU00169"/>
    </source>
</evidence>
<evidence type="ECO:0000313" key="13">
    <source>
        <dbReference type="Proteomes" id="UP000070366"/>
    </source>
</evidence>
<dbReference type="SMART" id="SM00862">
    <property type="entry name" value="Trans_reg_C"/>
    <property type="match status" value="1"/>
</dbReference>
<dbReference type="InterPro" id="IPR001789">
    <property type="entry name" value="Sig_transdc_resp-reg_receiver"/>
</dbReference>
<dbReference type="Pfam" id="PF00072">
    <property type="entry name" value="Response_reg"/>
    <property type="match status" value="1"/>
</dbReference>
<dbReference type="PANTHER" id="PTHR48111">
    <property type="entry name" value="REGULATOR OF RPOS"/>
    <property type="match status" value="1"/>
</dbReference>
<dbReference type="FunFam" id="3.40.50.2300:FF:000001">
    <property type="entry name" value="DNA-binding response regulator PhoB"/>
    <property type="match status" value="1"/>
</dbReference>
<feature type="domain" description="Response regulatory" evidence="10">
    <location>
        <begin position="4"/>
        <end position="117"/>
    </location>
</feature>
<evidence type="ECO:0000256" key="1">
    <source>
        <dbReference type="ARBA" id="ARBA00018672"/>
    </source>
</evidence>
<evidence type="ECO:0000259" key="11">
    <source>
        <dbReference type="PROSITE" id="PS51755"/>
    </source>
</evidence>
<sequence>MKQNILVIDDDKNIREVVKLYLRKEGYEVTEAADGAIGVDLFFGKQYDLVILDIMMPVQDGIETIKQIRAKSNVPVIMLTAKGETFDKVLALELGADDYIVKPFDPKELVARVKAVIRRSTQEDKSDILEYPNLKIDMQNYQVIYEGREVQMPPKEIELLYFLASRPNKVFTRDQLLEQVWGFEYFGDSRTVDVHIKRLREKFKDDEPWQIKTVWGVGYKFEV</sequence>
<evidence type="ECO:0000256" key="6">
    <source>
        <dbReference type="ARBA" id="ARBA00023163"/>
    </source>
</evidence>
<comment type="caution">
    <text evidence="12">The sequence shown here is derived from an EMBL/GenBank/DDBJ whole genome shotgun (WGS) entry which is preliminary data.</text>
</comment>
<feature type="domain" description="OmpR/PhoB-type" evidence="11">
    <location>
        <begin position="126"/>
        <end position="223"/>
    </location>
</feature>
<keyword evidence="4" id="KW-0805">Transcription regulation</keyword>
<dbReference type="CDD" id="cd00383">
    <property type="entry name" value="trans_reg_C"/>
    <property type="match status" value="1"/>
</dbReference>
<feature type="DNA-binding region" description="OmpR/PhoB-type" evidence="9">
    <location>
        <begin position="126"/>
        <end position="223"/>
    </location>
</feature>
<evidence type="ECO:0000256" key="7">
    <source>
        <dbReference type="ARBA" id="ARBA00024867"/>
    </source>
</evidence>
<dbReference type="GO" id="GO:0005829">
    <property type="term" value="C:cytosol"/>
    <property type="evidence" value="ECO:0007669"/>
    <property type="project" value="TreeGrafter"/>
</dbReference>
<dbReference type="InterPro" id="IPR011006">
    <property type="entry name" value="CheY-like_superfamily"/>
</dbReference>
<dbReference type="Gene3D" id="6.10.250.690">
    <property type="match status" value="1"/>
</dbReference>